<keyword evidence="2" id="KW-0812">Transmembrane</keyword>
<dbReference type="PANTHER" id="PTHR35792:SF1">
    <property type="entry name" value="SLL0268 PROTEIN"/>
    <property type="match status" value="1"/>
</dbReference>
<dbReference type="Pfam" id="PF12732">
    <property type="entry name" value="YtxH"/>
    <property type="match status" value="1"/>
</dbReference>
<proteinExistence type="predicted"/>
<evidence type="ECO:0000256" key="2">
    <source>
        <dbReference type="SAM" id="Phobius"/>
    </source>
</evidence>
<evidence type="ECO:0000313" key="3">
    <source>
        <dbReference type="EMBL" id="MBW7476154.1"/>
    </source>
</evidence>
<dbReference type="EMBL" id="JAHZIJ010000011">
    <property type="protein sequence ID" value="MBW7476154.1"/>
    <property type="molecule type" value="Genomic_DNA"/>
</dbReference>
<comment type="caution">
    <text evidence="3">The sequence shown here is derived from an EMBL/GenBank/DDBJ whole genome shotgun (WGS) entry which is preliminary data.</text>
</comment>
<dbReference type="InterPro" id="IPR024623">
    <property type="entry name" value="YtxH"/>
</dbReference>
<organism evidence="3 4">
    <name type="scientific">Paenibacillus oenotherae</name>
    <dbReference type="NCBI Taxonomy" id="1435645"/>
    <lineage>
        <taxon>Bacteria</taxon>
        <taxon>Bacillati</taxon>
        <taxon>Bacillota</taxon>
        <taxon>Bacilli</taxon>
        <taxon>Bacillales</taxon>
        <taxon>Paenibacillaceae</taxon>
        <taxon>Paenibacillus</taxon>
    </lineage>
</organism>
<evidence type="ECO:0000256" key="1">
    <source>
        <dbReference type="SAM" id="MobiDB-lite"/>
    </source>
</evidence>
<dbReference type="Proteomes" id="UP000812277">
    <property type="component" value="Unassembled WGS sequence"/>
</dbReference>
<sequence>MARNRQKDFLFGVLAGGIVGSITALMLAPKSGREIRSDISQGAQQVSGHTVRIAGQVGGTTTRIAKQVGSGATSLATKVKDSADSMIGSVRSWRSSKNEWDTEAVAEETAAVNESPIEAKREAELQSSRS</sequence>
<dbReference type="InterPro" id="IPR052928">
    <property type="entry name" value="Desiccation-related_membrane"/>
</dbReference>
<dbReference type="PANTHER" id="PTHR35792">
    <property type="entry name" value="GENERAL STRESS PROTEIN"/>
    <property type="match status" value="1"/>
</dbReference>
<feature type="transmembrane region" description="Helical" evidence="2">
    <location>
        <begin position="9"/>
        <end position="28"/>
    </location>
</feature>
<name>A0ABS7D8P1_9BACL</name>
<evidence type="ECO:0000313" key="4">
    <source>
        <dbReference type="Proteomes" id="UP000812277"/>
    </source>
</evidence>
<protein>
    <submittedName>
        <fullName evidence="3">YtxH domain-containing protein</fullName>
    </submittedName>
</protein>
<accession>A0ABS7D8P1</accession>
<keyword evidence="4" id="KW-1185">Reference proteome</keyword>
<keyword evidence="2" id="KW-1133">Transmembrane helix</keyword>
<gene>
    <name evidence="3" type="ORF">K0T92_15530</name>
</gene>
<dbReference type="RefSeq" id="WP_219873396.1">
    <property type="nucleotide sequence ID" value="NZ_JAHZIJ010000011.1"/>
</dbReference>
<keyword evidence="2" id="KW-0472">Membrane</keyword>
<feature type="region of interest" description="Disordered" evidence="1">
    <location>
        <begin position="97"/>
        <end position="130"/>
    </location>
</feature>
<reference evidence="3 4" key="1">
    <citation type="submission" date="2021-07" db="EMBL/GenBank/DDBJ databases">
        <title>Paenibacillus radiodurans sp. nov., isolated from the southeastern edge of Tengger Desert.</title>
        <authorList>
            <person name="Zhang G."/>
        </authorList>
    </citation>
    <scope>NUCLEOTIDE SEQUENCE [LARGE SCALE GENOMIC DNA]</scope>
    <source>
        <strain evidence="3 4">DT7-4</strain>
    </source>
</reference>